<evidence type="ECO:0000313" key="9">
    <source>
        <dbReference type="Proteomes" id="UP000263013"/>
    </source>
</evidence>
<evidence type="ECO:0000259" key="6">
    <source>
        <dbReference type="PROSITE" id="PS51085"/>
    </source>
</evidence>
<dbReference type="PIRSF" id="PIRSF036557">
    <property type="entry name" value="XdhA_RC"/>
    <property type="match status" value="1"/>
</dbReference>
<dbReference type="EMBL" id="CP021130">
    <property type="protein sequence ID" value="AWR86759.1"/>
    <property type="molecule type" value="Genomic_DNA"/>
</dbReference>
<evidence type="ECO:0000259" key="7">
    <source>
        <dbReference type="PROSITE" id="PS51387"/>
    </source>
</evidence>
<accession>A0ABN5LYI5</accession>
<feature type="domain" description="2Fe-2S ferredoxin-type" evidence="6">
    <location>
        <begin position="2"/>
        <end position="86"/>
    </location>
</feature>
<dbReference type="Gene3D" id="3.10.20.30">
    <property type="match status" value="1"/>
</dbReference>
<evidence type="ECO:0000256" key="4">
    <source>
        <dbReference type="ARBA" id="ARBA00023002"/>
    </source>
</evidence>
<gene>
    <name evidence="8" type="ORF">Mtai_v1c15180</name>
</gene>
<dbReference type="SUPFAM" id="SSF55447">
    <property type="entry name" value="CO dehydrogenase flavoprotein C-terminal domain-like"/>
    <property type="match status" value="1"/>
</dbReference>
<dbReference type="InterPro" id="IPR001041">
    <property type="entry name" value="2Fe-2S_ferredoxin-type"/>
</dbReference>
<organism evidence="8 9">
    <name type="scientific">Meiothermus taiwanensis WR-220</name>
    <dbReference type="NCBI Taxonomy" id="1339250"/>
    <lineage>
        <taxon>Bacteria</taxon>
        <taxon>Thermotogati</taxon>
        <taxon>Deinococcota</taxon>
        <taxon>Deinococci</taxon>
        <taxon>Thermales</taxon>
        <taxon>Thermaceae</taxon>
        <taxon>Meiothermus</taxon>
    </lineage>
</organism>
<dbReference type="InterPro" id="IPR036683">
    <property type="entry name" value="CO_DH_flav_C_dom_sf"/>
</dbReference>
<dbReference type="PANTHER" id="PTHR45444:SF3">
    <property type="entry name" value="XANTHINE DEHYDROGENASE"/>
    <property type="match status" value="1"/>
</dbReference>
<dbReference type="Gene3D" id="1.10.150.120">
    <property type="entry name" value="[2Fe-2S]-binding domain"/>
    <property type="match status" value="1"/>
</dbReference>
<evidence type="ECO:0000313" key="8">
    <source>
        <dbReference type="EMBL" id="AWR86759.1"/>
    </source>
</evidence>
<dbReference type="InterPro" id="IPR005107">
    <property type="entry name" value="CO_DH_flav_C"/>
</dbReference>
<evidence type="ECO:0000256" key="1">
    <source>
        <dbReference type="ARBA" id="ARBA00022630"/>
    </source>
</evidence>
<keyword evidence="5" id="KW-0408">Iron</keyword>
<dbReference type="InterPro" id="IPR016167">
    <property type="entry name" value="FAD-bd_PCMH_sub1"/>
</dbReference>
<keyword evidence="9" id="KW-1185">Reference proteome</keyword>
<dbReference type="InterPro" id="IPR036318">
    <property type="entry name" value="FAD-bd_PCMH-like_sf"/>
</dbReference>
<dbReference type="InterPro" id="IPR016166">
    <property type="entry name" value="FAD-bd_PCMH"/>
</dbReference>
<dbReference type="InterPro" id="IPR006058">
    <property type="entry name" value="2Fe2S_fd_BS"/>
</dbReference>
<dbReference type="SUPFAM" id="SSF47741">
    <property type="entry name" value="CO dehydrogenase ISP C-domain like"/>
    <property type="match status" value="1"/>
</dbReference>
<dbReference type="InterPro" id="IPR002346">
    <property type="entry name" value="Mopterin_DH_FAD-bd"/>
</dbReference>
<dbReference type="Pfam" id="PF01799">
    <property type="entry name" value="Fer2_2"/>
    <property type="match status" value="1"/>
</dbReference>
<keyword evidence="3" id="KW-0274">FAD</keyword>
<keyword evidence="2" id="KW-0479">Metal-binding</keyword>
<dbReference type="InterPro" id="IPR036884">
    <property type="entry name" value="2Fe-2S-bd_dom_sf"/>
</dbReference>
<dbReference type="InterPro" id="IPR012175">
    <property type="entry name" value="Xanth_DH_ssu_bac"/>
</dbReference>
<dbReference type="RefSeq" id="WP_027888283.1">
    <property type="nucleotide sequence ID" value="NZ_CP021130.1"/>
</dbReference>
<sequence>MAELSFQLNGKAVRVSDLDPHTTLLSWLRQAGLTGSKEGCAEGECGACAVLLLRPDDQGSRLEAVNGCLLLLPSLAGREVWTVEGLSGNGDLHPVQQAMLQGGSQCGYCTPGFVVSMAAEYYRKGREGFDLEALSGNLCRCTGYRPIRDAALALGRPSPEDPLARRLSEPAPPLGPLHYQAGPTYLRPASLPELFQALEAHPQARLVAGGTDLVVEVNQRFARAEVLLDLSALPELQTLQWGPDYVEIGAGVSLSELERWLAGRIPLLSEWFPLFASRLIRNRATLGGNLGTASPIGDGPPVLLALEAEAVLVSAAGERVVPLERFFTGYRQTALSPGEVIRAVRIPLPLAPQARFYKVSKRRLDDISTVAAAFALRLEAGVVQHIRIGLGGVAATPVRAYQTEAFLQGKPWDERTVRAAAEVIRGEFRPIDDHRGSAAYRTAMLGNLLQKFHAETAEVAV</sequence>
<dbReference type="CDD" id="cd00207">
    <property type="entry name" value="fer2"/>
    <property type="match status" value="1"/>
</dbReference>
<keyword evidence="4" id="KW-0560">Oxidoreductase</keyword>
<dbReference type="SUPFAM" id="SSF56176">
    <property type="entry name" value="FAD-binding/transporter-associated domain-like"/>
    <property type="match status" value="1"/>
</dbReference>
<dbReference type="InterPro" id="IPR016169">
    <property type="entry name" value="FAD-bd_PCMH_sub2"/>
</dbReference>
<dbReference type="InterPro" id="IPR002888">
    <property type="entry name" value="2Fe-2S-bd"/>
</dbReference>
<dbReference type="Gene3D" id="3.30.43.10">
    <property type="entry name" value="Uridine Diphospho-n-acetylenolpyruvylglucosamine Reductase, domain 2"/>
    <property type="match status" value="1"/>
</dbReference>
<dbReference type="Pfam" id="PF03450">
    <property type="entry name" value="CO_deh_flav_C"/>
    <property type="match status" value="1"/>
</dbReference>
<feature type="domain" description="FAD-binding PCMH-type" evidence="7">
    <location>
        <begin position="178"/>
        <end position="351"/>
    </location>
</feature>
<proteinExistence type="predicted"/>
<dbReference type="SMART" id="SM01092">
    <property type="entry name" value="CO_deh_flav_C"/>
    <property type="match status" value="1"/>
</dbReference>
<name>A0ABN5LYI5_9DEIN</name>
<protein>
    <submittedName>
        <fullName evidence="8">Molybdopterin dehydrogenase FAD-binding protein</fullName>
    </submittedName>
</protein>
<dbReference type="PROSITE" id="PS00197">
    <property type="entry name" value="2FE2S_FER_1"/>
    <property type="match status" value="1"/>
</dbReference>
<dbReference type="Gene3D" id="3.30.465.10">
    <property type="match status" value="1"/>
</dbReference>
<dbReference type="InterPro" id="IPR036010">
    <property type="entry name" value="2Fe-2S_ferredoxin-like_sf"/>
</dbReference>
<dbReference type="PANTHER" id="PTHR45444">
    <property type="entry name" value="XANTHINE DEHYDROGENASE"/>
    <property type="match status" value="1"/>
</dbReference>
<evidence type="ECO:0000256" key="2">
    <source>
        <dbReference type="ARBA" id="ARBA00022723"/>
    </source>
</evidence>
<dbReference type="InterPro" id="IPR016208">
    <property type="entry name" value="Ald_Oxase/xanthine_DH-like"/>
</dbReference>
<dbReference type="SUPFAM" id="SSF54292">
    <property type="entry name" value="2Fe-2S ferredoxin-like"/>
    <property type="match status" value="1"/>
</dbReference>
<evidence type="ECO:0000256" key="5">
    <source>
        <dbReference type="ARBA" id="ARBA00023004"/>
    </source>
</evidence>
<dbReference type="PROSITE" id="PS51085">
    <property type="entry name" value="2FE2S_FER_2"/>
    <property type="match status" value="1"/>
</dbReference>
<dbReference type="InterPro" id="IPR012675">
    <property type="entry name" value="Beta-grasp_dom_sf"/>
</dbReference>
<dbReference type="Proteomes" id="UP000263013">
    <property type="component" value="Chromosome"/>
</dbReference>
<evidence type="ECO:0000256" key="3">
    <source>
        <dbReference type="ARBA" id="ARBA00022827"/>
    </source>
</evidence>
<reference evidence="8 9" key="1">
    <citation type="submission" date="2017-05" db="EMBL/GenBank/DDBJ databases">
        <title>Complete genome sequence of Meiothermus taiwanensis WR-220.</title>
        <authorList>
            <person name="Wu W.-L."/>
            <person name="Lo W.-S."/>
            <person name="Kuo C.-H."/>
            <person name="Wu S.-H."/>
        </authorList>
    </citation>
    <scope>NUCLEOTIDE SEQUENCE [LARGE SCALE GENOMIC DNA]</scope>
    <source>
        <strain evidence="8 9">WR-220</strain>
    </source>
</reference>
<dbReference type="Pfam" id="PF00111">
    <property type="entry name" value="Fer2"/>
    <property type="match status" value="1"/>
</dbReference>
<dbReference type="Pfam" id="PF00941">
    <property type="entry name" value="FAD_binding_5"/>
    <property type="match status" value="1"/>
</dbReference>
<dbReference type="Gene3D" id="3.30.390.50">
    <property type="entry name" value="CO dehydrogenase flavoprotein, C-terminal domain"/>
    <property type="match status" value="1"/>
</dbReference>
<dbReference type="PROSITE" id="PS51387">
    <property type="entry name" value="FAD_PCMH"/>
    <property type="match status" value="1"/>
</dbReference>
<keyword evidence="1" id="KW-0285">Flavoprotein</keyword>